<feature type="region of interest" description="Disordered" evidence="8">
    <location>
        <begin position="212"/>
        <end position="257"/>
    </location>
</feature>
<dbReference type="STRING" id="530584.SAMN05421630_105246"/>
<dbReference type="PANTHER" id="PTHR43098:SF3">
    <property type="entry name" value="L-ORNITHINE N(5)-MONOOXYGENASE-RELATED"/>
    <property type="match status" value="1"/>
</dbReference>
<evidence type="ECO:0000256" key="6">
    <source>
        <dbReference type="ARBA" id="ARBA00023002"/>
    </source>
</evidence>
<dbReference type="InterPro" id="IPR036188">
    <property type="entry name" value="FAD/NAD-bd_sf"/>
</dbReference>
<evidence type="ECO:0000256" key="5">
    <source>
        <dbReference type="ARBA" id="ARBA00022857"/>
    </source>
</evidence>
<evidence type="ECO:0000256" key="1">
    <source>
        <dbReference type="ARBA" id="ARBA00001974"/>
    </source>
</evidence>
<evidence type="ECO:0000313" key="10">
    <source>
        <dbReference type="Proteomes" id="UP000199494"/>
    </source>
</evidence>
<gene>
    <name evidence="9" type="ORF">SAMN05421630_105246</name>
</gene>
<keyword evidence="3" id="KW-0285">Flavoprotein</keyword>
<dbReference type="PRINTS" id="PR00411">
    <property type="entry name" value="PNDRDTASEI"/>
</dbReference>
<keyword evidence="7" id="KW-0503">Monooxygenase</keyword>
<dbReference type="SUPFAM" id="SSF51905">
    <property type="entry name" value="FAD/NAD(P)-binding domain"/>
    <property type="match status" value="2"/>
</dbReference>
<evidence type="ECO:0000256" key="8">
    <source>
        <dbReference type="SAM" id="MobiDB-lite"/>
    </source>
</evidence>
<dbReference type="Pfam" id="PF13738">
    <property type="entry name" value="Pyr_redox_3"/>
    <property type="match status" value="1"/>
</dbReference>
<reference evidence="9 10" key="1">
    <citation type="submission" date="2016-10" db="EMBL/GenBank/DDBJ databases">
        <authorList>
            <person name="de Groot N.N."/>
        </authorList>
    </citation>
    <scope>NUCLEOTIDE SEQUENCE [LARGE SCALE GENOMIC DNA]</scope>
    <source>
        <strain evidence="9 10">CGMCC 4.5506</strain>
    </source>
</reference>
<dbReference type="EMBL" id="FMZE01000005">
    <property type="protein sequence ID" value="SDD02701.1"/>
    <property type="molecule type" value="Genomic_DNA"/>
</dbReference>
<accession>A0A222VQS1</accession>
<comment type="similarity">
    <text evidence="2">Belongs to the FAD-binding monooxygenase family.</text>
</comment>
<name>A0A222VQS1_9PSEU</name>
<dbReference type="RefSeq" id="WP_091804636.1">
    <property type="nucleotide sequence ID" value="NZ_CP016353.1"/>
</dbReference>
<dbReference type="Gene3D" id="3.50.50.60">
    <property type="entry name" value="FAD/NAD(P)-binding domain"/>
    <property type="match status" value="3"/>
</dbReference>
<dbReference type="Proteomes" id="UP000199494">
    <property type="component" value="Unassembled WGS sequence"/>
</dbReference>
<evidence type="ECO:0000313" key="9">
    <source>
        <dbReference type="EMBL" id="SDD02701.1"/>
    </source>
</evidence>
<dbReference type="GO" id="GO:0016709">
    <property type="term" value="F:oxidoreductase activity, acting on paired donors, with incorporation or reduction of molecular oxygen, NAD(P)H as one donor, and incorporation of one atom of oxygen"/>
    <property type="evidence" value="ECO:0007669"/>
    <property type="project" value="UniProtKB-ARBA"/>
</dbReference>
<keyword evidence="6" id="KW-0560">Oxidoreductase</keyword>
<dbReference type="InterPro" id="IPR050775">
    <property type="entry name" value="FAD-binding_Monooxygenases"/>
</dbReference>
<dbReference type="KEGG" id="pmad:BAY61_15990"/>
<dbReference type="OrthoDB" id="5168853at2"/>
<dbReference type="PANTHER" id="PTHR43098">
    <property type="entry name" value="L-ORNITHINE N(5)-MONOOXYGENASE-RELATED"/>
    <property type="match status" value="1"/>
</dbReference>
<keyword evidence="10" id="KW-1185">Reference proteome</keyword>
<keyword evidence="4" id="KW-0274">FAD</keyword>
<sequence>MSTPRLDVLVVGAGFSGLYALYKAREAGFRVAGVEAAPTVGGTWYWNRYPGARCDVESLDYSYSFDEALQREWRWSERYATQPEILAYAEHVADRFDLRGHLEFSSRVVSARFRDDTATWTVSTDTGRQYSTRFLVFATGSLSAPHQPGLPGFDDFAGEVLFTARWPEQGADLTGKRVGVIGTGSSGIQSVPIIAEQAASVTVFQRSANYSVPAGNRPLTDADQVRAQRDYPQRRRKSWASTAGSPHDAHPDSALELDEDTRREVFEARWQQGGVLFGKTFPQQTIDERVNRLARDFAEAKIRTIVRDPRTADDLVPSDHPIGTKRICTDSGYFETFNLPHVTLVNLRREPITTLTGDGIRTSDAHYELDTLVLATGFDAMTGALTRIDLEGARGNHISTVWGNGPSTYLGMGIPGLPNLFSLTGPGSPSVLANMILAAEQQVNWLIDLLLHCAESGFTQVESRRDAAEAWTRHVDEVAGATLFPKAASWYMGANIAGKPQGFMPYIGGFAAYGQLCDAVRDADYRGFVFTA</sequence>
<evidence type="ECO:0000256" key="4">
    <source>
        <dbReference type="ARBA" id="ARBA00022827"/>
    </source>
</evidence>
<dbReference type="AlphaFoldDB" id="A0A222VQS1"/>
<feature type="compositionally biased region" description="Basic and acidic residues" evidence="8">
    <location>
        <begin position="223"/>
        <end position="233"/>
    </location>
</feature>
<comment type="cofactor">
    <cofactor evidence="1">
        <name>FAD</name>
        <dbReference type="ChEBI" id="CHEBI:57692"/>
    </cofactor>
</comment>
<evidence type="ECO:0000256" key="7">
    <source>
        <dbReference type="ARBA" id="ARBA00023033"/>
    </source>
</evidence>
<organism evidence="9 10">
    <name type="scientific">Prauserella marina</name>
    <dbReference type="NCBI Taxonomy" id="530584"/>
    <lineage>
        <taxon>Bacteria</taxon>
        <taxon>Bacillati</taxon>
        <taxon>Actinomycetota</taxon>
        <taxon>Actinomycetes</taxon>
        <taxon>Pseudonocardiales</taxon>
        <taxon>Pseudonocardiaceae</taxon>
        <taxon>Prauserella</taxon>
    </lineage>
</organism>
<evidence type="ECO:0000256" key="3">
    <source>
        <dbReference type="ARBA" id="ARBA00022630"/>
    </source>
</evidence>
<protein>
    <submittedName>
        <fullName evidence="9">Predicted flavoprotein CzcO associated with the cation diffusion facilitator CzcD</fullName>
    </submittedName>
</protein>
<proteinExistence type="inferred from homology"/>
<evidence type="ECO:0000256" key="2">
    <source>
        <dbReference type="ARBA" id="ARBA00010139"/>
    </source>
</evidence>
<keyword evidence="5" id="KW-0521">NADP</keyword>